<evidence type="ECO:0000256" key="1">
    <source>
        <dbReference type="SAM" id="MobiDB-lite"/>
    </source>
</evidence>
<sequence>MRSPGCAAVRTPARPRPAVARCEARERARALARDPLLVCFALTRLRRPSDAQAPPHTPPVGSWQPSNDTAPRRRGPDRSRSHDPATPLPPAVDRGGGDMDAPHRGHAAQVRGRSRRLAGQRRRADPRVCVPRLRCRRSGPRGQPALVGRCDRARGRQRCRAVRDRSARAGVRAERAARGRVAARGHRRPARRAPDEPPPRWALGRPVLAAALVLAAVAVVFVALLVVGPPGGGEV</sequence>
<feature type="region of interest" description="Disordered" evidence="1">
    <location>
        <begin position="1"/>
        <end position="26"/>
    </location>
</feature>
<feature type="compositionally biased region" description="Basic and acidic residues" evidence="1">
    <location>
        <begin position="70"/>
        <end position="83"/>
    </location>
</feature>
<dbReference type="Proteomes" id="UP000076717">
    <property type="component" value="Unassembled WGS sequence"/>
</dbReference>
<gene>
    <name evidence="3" type="ORF">ACH61_01179</name>
</gene>
<proteinExistence type="predicted"/>
<feature type="region of interest" description="Disordered" evidence="1">
    <location>
        <begin position="170"/>
        <end position="201"/>
    </location>
</feature>
<accession>A0A166I623</accession>
<keyword evidence="2" id="KW-1133">Transmembrane helix</keyword>
<keyword evidence="2" id="KW-0812">Transmembrane</keyword>
<evidence type="ECO:0000256" key="2">
    <source>
        <dbReference type="SAM" id="Phobius"/>
    </source>
</evidence>
<keyword evidence="4" id="KW-1185">Reference proteome</keyword>
<feature type="transmembrane region" description="Helical" evidence="2">
    <location>
        <begin position="207"/>
        <end position="227"/>
    </location>
</feature>
<feature type="compositionally biased region" description="Basic residues" evidence="1">
    <location>
        <begin position="181"/>
        <end position="191"/>
    </location>
</feature>
<comment type="caution">
    <text evidence="3">The sequence shown here is derived from an EMBL/GenBank/DDBJ whole genome shotgun (WGS) entry which is preliminary data.</text>
</comment>
<protein>
    <submittedName>
        <fullName evidence="3">Uncharacterized protein</fullName>
    </submittedName>
</protein>
<reference evidence="3 4" key="1">
    <citation type="submission" date="2015-08" db="EMBL/GenBank/DDBJ databases">
        <title>Draft Genome Sequence of Rathayibacter sp. Strain VKM Ac-2596 Isolated from Leaf Gall Induced by Plant-Parasitic Nematodes.</title>
        <authorList>
            <person name="Vasilenko O.V."/>
            <person name="Starodumova I.P."/>
            <person name="Tarlachkov S.V."/>
            <person name="Dorofeeva L.V."/>
            <person name="Evtushenko L.I."/>
        </authorList>
    </citation>
    <scope>NUCLEOTIDE SEQUENCE [LARGE SCALE GENOMIC DNA]</scope>
    <source>
        <strain evidence="3 4">VKM Ac-2596</strain>
    </source>
</reference>
<dbReference type="EMBL" id="LIIN01000029">
    <property type="protein sequence ID" value="KZX21691.1"/>
    <property type="molecule type" value="Genomic_DNA"/>
</dbReference>
<dbReference type="AlphaFoldDB" id="A0A166I623"/>
<feature type="compositionally biased region" description="Low complexity" evidence="1">
    <location>
        <begin position="1"/>
        <end position="21"/>
    </location>
</feature>
<feature type="region of interest" description="Disordered" evidence="1">
    <location>
        <begin position="48"/>
        <end position="125"/>
    </location>
</feature>
<keyword evidence="2" id="KW-0472">Membrane</keyword>
<evidence type="ECO:0000313" key="4">
    <source>
        <dbReference type="Proteomes" id="UP000076717"/>
    </source>
</evidence>
<organism evidence="3 4">
    <name type="scientific">Rathayibacter tanaceti</name>
    <dbReference type="NCBI Taxonomy" id="1671680"/>
    <lineage>
        <taxon>Bacteria</taxon>
        <taxon>Bacillati</taxon>
        <taxon>Actinomycetota</taxon>
        <taxon>Actinomycetes</taxon>
        <taxon>Micrococcales</taxon>
        <taxon>Microbacteriaceae</taxon>
        <taxon>Rathayibacter</taxon>
    </lineage>
</organism>
<feature type="compositionally biased region" description="Basic residues" evidence="1">
    <location>
        <begin position="112"/>
        <end position="121"/>
    </location>
</feature>
<evidence type="ECO:0000313" key="3">
    <source>
        <dbReference type="EMBL" id="KZX21691.1"/>
    </source>
</evidence>
<name>A0A166I623_9MICO</name>